<feature type="transmembrane region" description="Helical" evidence="1">
    <location>
        <begin position="12"/>
        <end position="34"/>
    </location>
</feature>
<dbReference type="InterPro" id="IPR032092">
    <property type="entry name" value="PilW"/>
</dbReference>
<dbReference type="Pfam" id="PF16074">
    <property type="entry name" value="PilW"/>
    <property type="match status" value="1"/>
</dbReference>
<keyword evidence="1" id="KW-0472">Membrane</keyword>
<evidence type="ECO:0008006" key="4">
    <source>
        <dbReference type="Google" id="ProtNLM"/>
    </source>
</evidence>
<dbReference type="Proteomes" id="UP000030428">
    <property type="component" value="Unassembled WGS sequence"/>
</dbReference>
<keyword evidence="3" id="KW-1185">Reference proteome</keyword>
<dbReference type="EMBL" id="JSZA02000009">
    <property type="protein sequence ID" value="KHD09294.1"/>
    <property type="molecule type" value="Genomic_DNA"/>
</dbReference>
<comment type="caution">
    <text evidence="2">The sequence shown here is derived from an EMBL/GenBank/DDBJ whole genome shotgun (WGS) entry which is preliminary data.</text>
</comment>
<sequence length="321" mass="35068">MINKKKIRGFSLIELMVALSISLVLMLGVTNIMISTKRSYHVQNDMGLLLENARFAIEFINNDLRMAGFFGCSGQTPAGVISLAGADNNGANGSDVILTSFVDANQNAFSVVHAAPTALNASPLQQGQANFTVTTRGELYVGDTVIASDCGSSTNYTVNAVTDTTVTLNSGLDKTYDNNNGQSYGAQLRRLVTHRYFIASSTNGFSLFRDNNPIGDPLDTTNAEELVDGVENMQIRYGEDTNGDGVIDQYFNSDNVTDMQNVLATRITLLLNTITERSDREPDTDTYILDPESSAYDPSDDYLRRTTFTTTVKLRNINNKL</sequence>
<reference evidence="2 3" key="1">
    <citation type="journal article" date="2016" name="Front. Microbiol.">
        <title>Single-Cell (Meta-)Genomics of a Dimorphic Candidatus Thiomargarita nelsonii Reveals Genomic Plasticity.</title>
        <authorList>
            <person name="Flood B.E."/>
            <person name="Fliss P."/>
            <person name="Jones D.S."/>
            <person name="Dick G.J."/>
            <person name="Jain S."/>
            <person name="Kaster A.K."/>
            <person name="Winkel M."/>
            <person name="Mussmann M."/>
            <person name="Bailey J."/>
        </authorList>
    </citation>
    <scope>NUCLEOTIDE SEQUENCE [LARGE SCALE GENOMIC DNA]</scope>
    <source>
        <strain evidence="2">Hydrate Ridge</strain>
    </source>
</reference>
<dbReference type="InterPro" id="IPR012902">
    <property type="entry name" value="N_methyl_site"/>
</dbReference>
<evidence type="ECO:0000313" key="3">
    <source>
        <dbReference type="Proteomes" id="UP000030428"/>
    </source>
</evidence>
<dbReference type="Pfam" id="PF07963">
    <property type="entry name" value="N_methyl"/>
    <property type="match status" value="1"/>
</dbReference>
<accession>A0A0A6PG77</accession>
<keyword evidence="1" id="KW-0812">Transmembrane</keyword>
<organism evidence="2 3">
    <name type="scientific">Candidatus Thiomargarita nelsonii</name>
    <dbReference type="NCBI Taxonomy" id="1003181"/>
    <lineage>
        <taxon>Bacteria</taxon>
        <taxon>Pseudomonadati</taxon>
        <taxon>Pseudomonadota</taxon>
        <taxon>Gammaproteobacteria</taxon>
        <taxon>Thiotrichales</taxon>
        <taxon>Thiotrichaceae</taxon>
        <taxon>Thiomargarita</taxon>
    </lineage>
</organism>
<keyword evidence="1" id="KW-1133">Transmembrane helix</keyword>
<dbReference type="AlphaFoldDB" id="A0A0A6PG77"/>
<name>A0A0A6PG77_9GAMM</name>
<evidence type="ECO:0000313" key="2">
    <source>
        <dbReference type="EMBL" id="KHD09294.1"/>
    </source>
</evidence>
<proteinExistence type="predicted"/>
<gene>
    <name evidence="2" type="ORF">PN36_03115</name>
</gene>
<dbReference type="GO" id="GO:0043683">
    <property type="term" value="P:type IV pilus assembly"/>
    <property type="evidence" value="ECO:0007669"/>
    <property type="project" value="InterPro"/>
</dbReference>
<evidence type="ECO:0000256" key="1">
    <source>
        <dbReference type="SAM" id="Phobius"/>
    </source>
</evidence>
<protein>
    <recommendedName>
        <fullName evidence="4">Type IV pilus assembly protein PilW</fullName>
    </recommendedName>
</protein>
<dbReference type="NCBIfam" id="TIGR02532">
    <property type="entry name" value="IV_pilin_GFxxxE"/>
    <property type="match status" value="1"/>
</dbReference>
<dbReference type="PROSITE" id="PS00409">
    <property type="entry name" value="PROKAR_NTER_METHYL"/>
    <property type="match status" value="1"/>
</dbReference>